<name>A0A8K0QUH8_9PLEO</name>
<keyword evidence="4" id="KW-0732">Signal</keyword>
<comment type="caution">
    <text evidence="6">The sequence shown here is derived from an EMBL/GenBank/DDBJ whole genome shotgun (WGS) entry which is preliminary data.</text>
</comment>
<dbReference type="Pfam" id="PF01476">
    <property type="entry name" value="LysM"/>
    <property type="match status" value="3"/>
</dbReference>
<feature type="domain" description="LysM" evidence="5">
    <location>
        <begin position="671"/>
        <end position="716"/>
    </location>
</feature>
<keyword evidence="7" id="KW-1185">Reference proteome</keyword>
<keyword evidence="1" id="KW-0147">Chitin-binding</keyword>
<dbReference type="Gene3D" id="3.10.350.10">
    <property type="entry name" value="LysM domain"/>
    <property type="match status" value="4"/>
</dbReference>
<dbReference type="EMBL" id="JAGMVJ010000022">
    <property type="protein sequence ID" value="KAH7073207.1"/>
    <property type="molecule type" value="Genomic_DNA"/>
</dbReference>
<gene>
    <name evidence="6" type="ORF">FB567DRAFT_611374</name>
</gene>
<evidence type="ECO:0000256" key="2">
    <source>
        <dbReference type="ARBA" id="ARBA00023026"/>
    </source>
</evidence>
<evidence type="ECO:0000313" key="6">
    <source>
        <dbReference type="EMBL" id="KAH7073207.1"/>
    </source>
</evidence>
<evidence type="ECO:0000256" key="1">
    <source>
        <dbReference type="ARBA" id="ARBA00022669"/>
    </source>
</evidence>
<feature type="signal peptide" evidence="4">
    <location>
        <begin position="1"/>
        <end position="21"/>
    </location>
</feature>
<evidence type="ECO:0000313" key="7">
    <source>
        <dbReference type="Proteomes" id="UP000813461"/>
    </source>
</evidence>
<protein>
    <submittedName>
        <fullName evidence="6">LysM domain-containing protein</fullName>
    </submittedName>
</protein>
<dbReference type="PROSITE" id="PS51782">
    <property type="entry name" value="LYSM"/>
    <property type="match status" value="3"/>
</dbReference>
<feature type="domain" description="LysM" evidence="5">
    <location>
        <begin position="220"/>
        <end position="265"/>
    </location>
</feature>
<dbReference type="PANTHER" id="PTHR34997">
    <property type="entry name" value="AM15"/>
    <property type="match status" value="1"/>
</dbReference>
<dbReference type="SMART" id="SM00257">
    <property type="entry name" value="LysM"/>
    <property type="match status" value="3"/>
</dbReference>
<dbReference type="SUPFAM" id="SSF54106">
    <property type="entry name" value="LysM domain"/>
    <property type="match status" value="2"/>
</dbReference>
<organism evidence="6 7">
    <name type="scientific">Paraphoma chrysanthemicola</name>
    <dbReference type="NCBI Taxonomy" id="798071"/>
    <lineage>
        <taxon>Eukaryota</taxon>
        <taxon>Fungi</taxon>
        <taxon>Dikarya</taxon>
        <taxon>Ascomycota</taxon>
        <taxon>Pezizomycotina</taxon>
        <taxon>Dothideomycetes</taxon>
        <taxon>Pleosporomycetidae</taxon>
        <taxon>Pleosporales</taxon>
        <taxon>Pleosporineae</taxon>
        <taxon>Phaeosphaeriaceae</taxon>
        <taxon>Paraphoma</taxon>
    </lineage>
</organism>
<feature type="compositionally biased region" description="Low complexity" evidence="3">
    <location>
        <begin position="641"/>
        <end position="652"/>
    </location>
</feature>
<evidence type="ECO:0000259" key="5">
    <source>
        <dbReference type="PROSITE" id="PS51782"/>
    </source>
</evidence>
<dbReference type="AlphaFoldDB" id="A0A8K0QUH8"/>
<accession>A0A8K0QUH8</accession>
<proteinExistence type="predicted"/>
<dbReference type="OrthoDB" id="5985073at2759"/>
<feature type="domain" description="LysM" evidence="5">
    <location>
        <begin position="362"/>
        <end position="408"/>
    </location>
</feature>
<reference evidence="6" key="1">
    <citation type="journal article" date="2021" name="Nat. Commun.">
        <title>Genetic determinants of endophytism in the Arabidopsis root mycobiome.</title>
        <authorList>
            <person name="Mesny F."/>
            <person name="Miyauchi S."/>
            <person name="Thiergart T."/>
            <person name="Pickel B."/>
            <person name="Atanasova L."/>
            <person name="Karlsson M."/>
            <person name="Huettel B."/>
            <person name="Barry K.W."/>
            <person name="Haridas S."/>
            <person name="Chen C."/>
            <person name="Bauer D."/>
            <person name="Andreopoulos W."/>
            <person name="Pangilinan J."/>
            <person name="LaButti K."/>
            <person name="Riley R."/>
            <person name="Lipzen A."/>
            <person name="Clum A."/>
            <person name="Drula E."/>
            <person name="Henrissat B."/>
            <person name="Kohler A."/>
            <person name="Grigoriev I.V."/>
            <person name="Martin F.M."/>
            <person name="Hacquard S."/>
        </authorList>
    </citation>
    <scope>NUCLEOTIDE SEQUENCE</scope>
    <source>
        <strain evidence="6">MPI-SDFR-AT-0120</strain>
    </source>
</reference>
<feature type="region of interest" description="Disordered" evidence="3">
    <location>
        <begin position="632"/>
        <end position="659"/>
    </location>
</feature>
<sequence>MKVFRTKLLNLLAVLTISTHAQQLDGYSRSVNYPGLSNGCLTALNTTVANCPSLLNTASIDNPRLNSEQLTALCTTSCRDALTNARTTIKAGCSAPNDTITVDAVVYPATFIIDRFRYTYDLSCRVDASSGRYCDELMLSWLAAGNASTKAANCSDCSLGSMQTQLNSAFGFDEEFAEDFQAVKASCGSTGFAFTTPAAYAVSTNLPTRANDANVASCSNPYVVIPGDSCDAIALARQVSTFSVIKAGGLKSDCSNLIPGASLCLPAPCTLYRVQDDDDCKKIVNAHKGVTGAGLLAWNSNLTPLCTNIVEMTRNLICVSPPGGSTSDITITAIPPTTTIIEATAVPKPTNGHPNTTATCASWYTVQDGDFCESISLRQGIALQDFYWLNPSIDANCTNLWLSTAYCVQSVGDINKYPNYPYSSSAVYTLTKPAYVTTTSVLTPTVPSASPYVPLPRAPGTKADCEDYIDYTSVEPFRDQFESENVRLITEEINSCSFAASGYMVSEEDFLNWNPSLTSSKPCYLQKGYSYCIVDSVSSHSPVAYYGGCLAVESGYPGTISTCDCYTVIMGSTTNTPRCAQIAADADIDQADLISWNPWVGSDCDTGLYKDLALNVERPVCIGTESMDVGTPTAPVPSVGTTSSARATTTSTGFPAPPAQTQDGIAKNCTKYYVVVGGDGCWAIANANGISLDQFYAWNPAIGECANLWPDYAVCVQA</sequence>
<dbReference type="Proteomes" id="UP000813461">
    <property type="component" value="Unassembled WGS sequence"/>
</dbReference>
<evidence type="ECO:0000256" key="4">
    <source>
        <dbReference type="SAM" id="SignalP"/>
    </source>
</evidence>
<dbReference type="PANTHER" id="PTHR34997:SF1">
    <property type="entry name" value="PEPTIDOGLYCAN-BINDING LYSIN DOMAIN"/>
    <property type="match status" value="1"/>
</dbReference>
<dbReference type="InterPro" id="IPR018392">
    <property type="entry name" value="LysM"/>
</dbReference>
<dbReference type="InterPro" id="IPR052210">
    <property type="entry name" value="LysM1-like"/>
</dbReference>
<feature type="chain" id="PRO_5035438673" evidence="4">
    <location>
        <begin position="22"/>
        <end position="718"/>
    </location>
</feature>
<dbReference type="GO" id="GO:0008061">
    <property type="term" value="F:chitin binding"/>
    <property type="evidence" value="ECO:0007669"/>
    <property type="project" value="UniProtKB-KW"/>
</dbReference>
<keyword evidence="2" id="KW-0843">Virulence</keyword>
<dbReference type="InterPro" id="IPR036779">
    <property type="entry name" value="LysM_dom_sf"/>
</dbReference>
<dbReference type="CDD" id="cd00118">
    <property type="entry name" value="LysM"/>
    <property type="match status" value="2"/>
</dbReference>
<evidence type="ECO:0000256" key="3">
    <source>
        <dbReference type="SAM" id="MobiDB-lite"/>
    </source>
</evidence>